<reference evidence="2 3" key="1">
    <citation type="submission" date="2020-02" db="EMBL/GenBank/DDBJ databases">
        <authorList>
            <person name="Chen W.-M."/>
        </authorList>
    </citation>
    <scope>NUCLEOTIDE SEQUENCE [LARGE SCALE GENOMIC DNA]</scope>
    <source>
        <strain evidence="2 3">TWA-26</strain>
    </source>
</reference>
<dbReference type="Proteomes" id="UP000761423">
    <property type="component" value="Unassembled WGS sequence"/>
</dbReference>
<sequence>MKYFWLFLCFILTNSLVAQTKIKGQIIDFDNAVPIAFASVTYNKTTITADWEGKFSLEIKDSKLPIKVNYKGYYEKIVYASSTTSLLTIKLITDLNDKKAEVFSEIEVNNIVKKVIENRKNNDPVKVLSSFQYKNYEYLQVTANPDSISSKIDTIYKKRFLRKPLMKLDSTNYKFKKVVEKHHLYQTEKVNLIQYSNKKSKETILATRMAGFEQPLYEYLGLKLVSYSVYENPFEILEIPVQNPISNYGRRLYSYKLIDTVSIQGRKAFRIYFQPKKLNANRLRGLLYIDTETYAISKAYYRIYGVVNINATYTFNYLKEHNIWFPEKRSFKVLKGNNYEDLNILGGTIKFTSSLEDIESKNATDQAYLHIESTPYDIEINQPVTITKPNVKIEVPQSSLKKPAEYWNAFAKDTLDKRKLRTYTSIDSLSLSEKIEHKVFLGKKIINGYFPVSIIDVDLRSIVKYNNFEGFRLGLGGVTNDKLSQKYKVAFYGAYGLKDEEIKFGITPSYLVHKNSETWLSASYSDDISEIAQTNFATDSRRFKIYDPRPINISTFYNNKMSSVFVESKVLPKTTSYFAISQSQVKPLFDYTFVNNGVSYTDYNITMVQLGFQWNPFSNYMQTPMGKIEMEKRHPKFSIQYTQTIPDVLDNDFEFSKIDFKTYYELPYLSGQKSTILLQTGIAFGDVPITHLYSIVPNNLNRDAILQRITFAGKNSFETMYFNEFFSNKYASLQLKHTFNKIRLGYKINPEFTVVTRMAIGSNNKNNQHLGIAYKTMQDGFFESGVECNKLFKGFGLVAFYRYGPNQLANFEDNIAIKVSYYLDLGF</sequence>
<evidence type="ECO:0000313" key="2">
    <source>
        <dbReference type="EMBL" id="NHM03256.1"/>
    </source>
</evidence>
<dbReference type="InterPro" id="IPR043741">
    <property type="entry name" value="DUF5686"/>
</dbReference>
<feature type="chain" id="PRO_5047189657" evidence="1">
    <location>
        <begin position="21"/>
        <end position="827"/>
    </location>
</feature>
<gene>
    <name evidence="2" type="ORF">G4L40_00910</name>
</gene>
<keyword evidence="1" id="KW-0732">Signal</keyword>
<comment type="caution">
    <text evidence="2">The sequence shown here is derived from an EMBL/GenBank/DDBJ whole genome shotgun (WGS) entry which is preliminary data.</text>
</comment>
<dbReference type="InterPro" id="IPR008969">
    <property type="entry name" value="CarboxyPept-like_regulatory"/>
</dbReference>
<dbReference type="SUPFAM" id="SSF49464">
    <property type="entry name" value="Carboxypeptidase regulatory domain-like"/>
    <property type="match status" value="1"/>
</dbReference>
<dbReference type="RefSeq" id="WP_166235109.1">
    <property type="nucleotide sequence ID" value="NZ_JAAJBV010000001.1"/>
</dbReference>
<proteinExistence type="predicted"/>
<evidence type="ECO:0000313" key="3">
    <source>
        <dbReference type="Proteomes" id="UP000761423"/>
    </source>
</evidence>
<dbReference type="EMBL" id="JAAJBV010000001">
    <property type="protein sequence ID" value="NHM03256.1"/>
    <property type="molecule type" value="Genomic_DNA"/>
</dbReference>
<accession>A0ABX0ID10</accession>
<feature type="signal peptide" evidence="1">
    <location>
        <begin position="1"/>
        <end position="20"/>
    </location>
</feature>
<protein>
    <submittedName>
        <fullName evidence="2">Carboxypeptidase-like regulatory domain-containing protein</fullName>
    </submittedName>
</protein>
<organism evidence="2 3">
    <name type="scientific">Flavobacterium celericrescens</name>
    <dbReference type="NCBI Taxonomy" id="2709780"/>
    <lineage>
        <taxon>Bacteria</taxon>
        <taxon>Pseudomonadati</taxon>
        <taxon>Bacteroidota</taxon>
        <taxon>Flavobacteriia</taxon>
        <taxon>Flavobacteriales</taxon>
        <taxon>Flavobacteriaceae</taxon>
        <taxon>Flavobacterium</taxon>
    </lineage>
</organism>
<dbReference type="Pfam" id="PF18939">
    <property type="entry name" value="DUF5686"/>
    <property type="match status" value="1"/>
</dbReference>
<evidence type="ECO:0000256" key="1">
    <source>
        <dbReference type="SAM" id="SignalP"/>
    </source>
</evidence>
<name>A0ABX0ID10_9FLAO</name>
<keyword evidence="3" id="KW-1185">Reference proteome</keyword>